<dbReference type="PROSITE" id="PS51257">
    <property type="entry name" value="PROKAR_LIPOPROTEIN"/>
    <property type="match status" value="1"/>
</dbReference>
<name>A0A455W7G8_MARNT</name>
<feature type="compositionally biased region" description="Low complexity" evidence="1">
    <location>
        <begin position="34"/>
        <end position="51"/>
    </location>
</feature>
<evidence type="ECO:0000313" key="3">
    <source>
        <dbReference type="EMBL" id="BBJ05476.1"/>
    </source>
</evidence>
<feature type="signal peptide" evidence="2">
    <location>
        <begin position="1"/>
        <end position="21"/>
    </location>
</feature>
<sequence length="628" mass="68037">MFEKNTLLRALLAAGLTTGLAACGGGSSGGGSGSEQPPGGEAPPAGAEMTGQFVDSPVGGLEYLRSNKGTELYLTNDNGEFRYQEGETVTFKIGQLTLGSAKGGATISPRDIASEAGSINVARVLQTLDDDGDPTNGITISADVRNKAAKVATPRNIGETLNLDDIADDITNLSSDENLTLISAEQAEAHLDETLSSISGLEVASCSDEGAEQLSVSDFDGLTLGMIVEDETLLFKFRSDGSFTEYNSGDNETIGPVTWDGNWEYEAATQRLTLEFINEYDEQDGDEFRICAAGNRVIAEPEDGVAYLYKLNDSVDESRAAGTYLLQYPDETGAIMTLKENTDLDYFQGEDAFTATNALTFGTGTAKIAWGGEEPDDELYFLSGQATRTALYLDFGEDGNFSRIGIAKSTAPILNALPDESDLVGQTLVFRSDEKNYVVIFRFSENNEYEDIYNDSFNRETGERNAAGVNRGTWGITNGVLKLEEDNGEFEELRVALAKTQMYTGFLSETVLDFNDELFELTDDQNRIESISLTKPLTNETFVGTYSIDIPTESQVETLVISQGGSCKYSETGCNWSIVDGNAVITFGNGRDETGYVWQMANRANGYAFVMTRESNPDDVEPGYMTRN</sequence>
<feature type="region of interest" description="Disordered" evidence="1">
    <location>
        <begin position="26"/>
        <end position="53"/>
    </location>
</feature>
<protein>
    <submittedName>
        <fullName evidence="3">Uncharacterized protein</fullName>
    </submittedName>
</protein>
<proteinExistence type="predicted"/>
<gene>
    <name evidence="3" type="ORF">YBY_33250</name>
</gene>
<organism evidence="3">
    <name type="scientific">Marinobacter nauticus</name>
    <name type="common">Marinobacter hydrocarbonoclasticus</name>
    <name type="synonym">Marinobacter aquaeolei</name>
    <dbReference type="NCBI Taxonomy" id="2743"/>
    <lineage>
        <taxon>Bacteria</taxon>
        <taxon>Pseudomonadati</taxon>
        <taxon>Pseudomonadota</taxon>
        <taxon>Gammaproteobacteria</taxon>
        <taxon>Pseudomonadales</taxon>
        <taxon>Marinobacteraceae</taxon>
        <taxon>Marinobacter</taxon>
    </lineage>
</organism>
<evidence type="ECO:0000256" key="1">
    <source>
        <dbReference type="SAM" id="MobiDB-lite"/>
    </source>
</evidence>
<reference evidence="3" key="1">
    <citation type="submission" date="2019-03" db="EMBL/GenBank/DDBJ databases">
        <title>Whole genome analysis of nitrate-reducing bacteria Marinobacter hydrocarbonoclasticus YB03.</title>
        <authorList>
            <person name="Azam A.H."/>
            <person name="Yuk S.R."/>
            <person name="Kamarisima K."/>
            <person name="Miyanaga K."/>
            <person name="Tanji Y."/>
        </authorList>
    </citation>
    <scope>NUCLEOTIDE SEQUENCE</scope>
    <source>
        <strain evidence="3">YB03</strain>
    </source>
</reference>
<dbReference type="AlphaFoldDB" id="A0A455W7G8"/>
<evidence type="ECO:0000256" key="2">
    <source>
        <dbReference type="SAM" id="SignalP"/>
    </source>
</evidence>
<accession>A0A455W7G8</accession>
<feature type="chain" id="PRO_5019831061" evidence="2">
    <location>
        <begin position="22"/>
        <end position="628"/>
    </location>
</feature>
<dbReference type="EMBL" id="AP019537">
    <property type="protein sequence ID" value="BBJ05476.1"/>
    <property type="molecule type" value="Genomic_DNA"/>
</dbReference>
<keyword evidence="2" id="KW-0732">Signal</keyword>